<evidence type="ECO:0000256" key="2">
    <source>
        <dbReference type="ARBA" id="ARBA00023163"/>
    </source>
</evidence>
<reference evidence="6" key="1">
    <citation type="journal article" date="2013" name="Nat. Genet.">
        <title>The Capsella rubella genome and the genomic consequences of rapid mating system evolution.</title>
        <authorList>
            <person name="Slotte T."/>
            <person name="Hazzouri K.M."/>
            <person name="Agren J.A."/>
            <person name="Koenig D."/>
            <person name="Maumus F."/>
            <person name="Guo Y.L."/>
            <person name="Steige K."/>
            <person name="Platts A.E."/>
            <person name="Escobar J.S."/>
            <person name="Newman L.K."/>
            <person name="Wang W."/>
            <person name="Mandakova T."/>
            <person name="Vello E."/>
            <person name="Smith L.M."/>
            <person name="Henz S.R."/>
            <person name="Steffen J."/>
            <person name="Takuno S."/>
            <person name="Brandvain Y."/>
            <person name="Coop G."/>
            <person name="Andolfatto P."/>
            <person name="Hu T.T."/>
            <person name="Blanchette M."/>
            <person name="Clark R.M."/>
            <person name="Quesneville H."/>
            <person name="Nordborg M."/>
            <person name="Gaut B.S."/>
            <person name="Lysak M.A."/>
            <person name="Jenkins J."/>
            <person name="Grimwood J."/>
            <person name="Chapman J."/>
            <person name="Prochnik S."/>
            <person name="Shu S."/>
            <person name="Rokhsar D."/>
            <person name="Schmutz J."/>
            <person name="Weigel D."/>
            <person name="Wright S.I."/>
        </authorList>
    </citation>
    <scope>NUCLEOTIDE SEQUENCE [LARGE SCALE GENOMIC DNA]</scope>
    <source>
        <strain evidence="6">cv. Monte Gargano</strain>
    </source>
</reference>
<dbReference type="Proteomes" id="UP000029121">
    <property type="component" value="Unassembled WGS sequence"/>
</dbReference>
<organism evidence="5 6">
    <name type="scientific">Capsella rubella</name>
    <dbReference type="NCBI Taxonomy" id="81985"/>
    <lineage>
        <taxon>Eukaryota</taxon>
        <taxon>Viridiplantae</taxon>
        <taxon>Streptophyta</taxon>
        <taxon>Embryophyta</taxon>
        <taxon>Tracheophyta</taxon>
        <taxon>Spermatophyta</taxon>
        <taxon>Magnoliopsida</taxon>
        <taxon>eudicotyledons</taxon>
        <taxon>Gunneridae</taxon>
        <taxon>Pentapetalae</taxon>
        <taxon>rosids</taxon>
        <taxon>malvids</taxon>
        <taxon>Brassicales</taxon>
        <taxon>Brassicaceae</taxon>
        <taxon>Camelineae</taxon>
        <taxon>Capsella</taxon>
    </lineage>
</organism>
<dbReference type="GO" id="GO:0005634">
    <property type="term" value="C:nucleus"/>
    <property type="evidence" value="ECO:0007669"/>
    <property type="project" value="TreeGrafter"/>
</dbReference>
<keyword evidence="3" id="KW-0862">Zinc</keyword>
<dbReference type="EMBL" id="KB870809">
    <property type="protein sequence ID" value="EOA25891.1"/>
    <property type="molecule type" value="Genomic_DNA"/>
</dbReference>
<keyword evidence="1" id="KW-0805">Transcription regulation</keyword>
<dbReference type="PROSITE" id="PS51134">
    <property type="entry name" value="ZF_TFIIB"/>
    <property type="match status" value="1"/>
</dbReference>
<dbReference type="InterPro" id="IPR000812">
    <property type="entry name" value="TFIIB"/>
</dbReference>
<dbReference type="STRING" id="81985.R0FTR9"/>
<dbReference type="OrthoDB" id="25790at2759"/>
<gene>
    <name evidence="5" type="ORF">CARUB_v10019285mg</name>
</gene>
<dbReference type="AlphaFoldDB" id="R0FTR9"/>
<dbReference type="eggNOG" id="KOG1597">
    <property type="taxonomic scope" value="Eukaryota"/>
</dbReference>
<dbReference type="KEGG" id="crb:17885511"/>
<dbReference type="GO" id="GO:0070897">
    <property type="term" value="P:transcription preinitiation complex assembly"/>
    <property type="evidence" value="ECO:0007669"/>
    <property type="project" value="InterPro"/>
</dbReference>
<dbReference type="GO" id="GO:0017025">
    <property type="term" value="F:TBP-class protein binding"/>
    <property type="evidence" value="ECO:0007669"/>
    <property type="project" value="InterPro"/>
</dbReference>
<evidence type="ECO:0000259" key="4">
    <source>
        <dbReference type="PROSITE" id="PS51134"/>
    </source>
</evidence>
<evidence type="ECO:0000313" key="5">
    <source>
        <dbReference type="EMBL" id="EOA25891.1"/>
    </source>
</evidence>
<dbReference type="PRINTS" id="PR00685">
    <property type="entry name" value="TIFACTORIIB"/>
</dbReference>
<dbReference type="Pfam" id="PF00382">
    <property type="entry name" value="TFIIB"/>
    <property type="match status" value="2"/>
</dbReference>
<keyword evidence="3" id="KW-0479">Metal-binding</keyword>
<evidence type="ECO:0000256" key="1">
    <source>
        <dbReference type="ARBA" id="ARBA00023015"/>
    </source>
</evidence>
<dbReference type="Gene3D" id="1.10.472.170">
    <property type="match status" value="1"/>
</dbReference>
<dbReference type="Gene3D" id="1.10.472.10">
    <property type="entry name" value="Cyclin-like"/>
    <property type="match status" value="1"/>
</dbReference>
<sequence>MEEETCLDCKRPTIMVVDHSSGDTICSECGLVLEAHIIEFNEEWRTFATDDNHNDRDPNRVGAPTNPLLKSGGLATVIEKPKEKSSSSSVSKDDISTLYRAQNQVKNHDEDVIKEAFREIQRMTEALDLDTVINSRACEIVSKFDGHVNTKLRRGKKLNALCAASVSTACRELNLSRTLKEISMVSNNVTLKDIRKESVVIKNLLKSDQTSSSATAQAIIINTGELVRRFCSKLDISQREIKAIREAVEKAENFAFRRNPKSVLAAVIFMISHISQTNKRPIREIGMVSEVVENTIKNSVKDIYPYASKIIPNWYAREEDIMKKLGGIISSWDSAKVSV</sequence>
<dbReference type="PANTHER" id="PTHR11618:SF75">
    <property type="entry name" value="PLANT-SPECIFIC TFIIB-RELATED PROTEIN 2-RELATED"/>
    <property type="match status" value="1"/>
</dbReference>
<dbReference type="SUPFAM" id="SSF47954">
    <property type="entry name" value="Cyclin-like"/>
    <property type="match status" value="2"/>
</dbReference>
<dbReference type="InterPro" id="IPR036915">
    <property type="entry name" value="Cyclin-like_sf"/>
</dbReference>
<keyword evidence="6" id="KW-1185">Reference proteome</keyword>
<dbReference type="GO" id="GO:0097550">
    <property type="term" value="C:transcription preinitiation complex"/>
    <property type="evidence" value="ECO:0007669"/>
    <property type="project" value="TreeGrafter"/>
</dbReference>
<dbReference type="InterPro" id="IPR013137">
    <property type="entry name" value="Znf_TFIIB"/>
</dbReference>
<dbReference type="Pfam" id="PF08271">
    <property type="entry name" value="Zn_Ribbon_TF"/>
    <property type="match status" value="1"/>
</dbReference>
<evidence type="ECO:0000313" key="6">
    <source>
        <dbReference type="Proteomes" id="UP000029121"/>
    </source>
</evidence>
<accession>R0FTR9</accession>
<keyword evidence="2" id="KW-0804">Transcription</keyword>
<dbReference type="GO" id="GO:0008270">
    <property type="term" value="F:zinc ion binding"/>
    <property type="evidence" value="ECO:0007669"/>
    <property type="project" value="UniProtKB-KW"/>
</dbReference>
<proteinExistence type="predicted"/>
<dbReference type="PANTHER" id="PTHR11618">
    <property type="entry name" value="TRANSCRIPTION INITIATION FACTOR IIB-RELATED"/>
    <property type="match status" value="1"/>
</dbReference>
<keyword evidence="3" id="KW-0863">Zinc-finger</keyword>
<feature type="domain" description="TFIIB-type" evidence="4">
    <location>
        <begin position="2"/>
        <end position="34"/>
    </location>
</feature>
<dbReference type="SUPFAM" id="SSF57783">
    <property type="entry name" value="Zinc beta-ribbon"/>
    <property type="match status" value="1"/>
</dbReference>
<dbReference type="FunFam" id="1.10.472.170:FF:000001">
    <property type="entry name" value="Transcription initiation factor IIB"/>
    <property type="match status" value="1"/>
</dbReference>
<protein>
    <recommendedName>
        <fullName evidence="4">TFIIB-type domain-containing protein</fullName>
    </recommendedName>
</protein>
<dbReference type="InterPro" id="IPR013150">
    <property type="entry name" value="TFIIB_cyclin"/>
</dbReference>
<evidence type="ECO:0000256" key="3">
    <source>
        <dbReference type="PROSITE-ProRule" id="PRU00469"/>
    </source>
</evidence>
<name>R0FTR9_9BRAS</name>